<protein>
    <submittedName>
        <fullName evidence="1">Uncharacterized protein</fullName>
    </submittedName>
</protein>
<dbReference type="SUPFAM" id="SSF50729">
    <property type="entry name" value="PH domain-like"/>
    <property type="match status" value="1"/>
</dbReference>
<gene>
    <name evidence="1" type="ORF">PR048_018253</name>
</gene>
<evidence type="ECO:0000313" key="1">
    <source>
        <dbReference type="EMBL" id="KAJ8881767.1"/>
    </source>
</evidence>
<name>A0ABQ9HBX4_9NEOP</name>
<proteinExistence type="predicted"/>
<dbReference type="EMBL" id="JARBHB010000006">
    <property type="protein sequence ID" value="KAJ8881767.1"/>
    <property type="molecule type" value="Genomic_DNA"/>
</dbReference>
<keyword evidence="2" id="KW-1185">Reference proteome</keyword>
<sequence length="86" mass="9574">MGGFVFSSIPYTAIQSAASCRRVFHLVYLDIGGEEQMFSVKLDTSQAASGLYRAITEKHAFYSCETVRSAVTTQFIRDLKVSQHSM</sequence>
<evidence type="ECO:0000313" key="2">
    <source>
        <dbReference type="Proteomes" id="UP001159363"/>
    </source>
</evidence>
<organism evidence="1 2">
    <name type="scientific">Dryococelus australis</name>
    <dbReference type="NCBI Taxonomy" id="614101"/>
    <lineage>
        <taxon>Eukaryota</taxon>
        <taxon>Metazoa</taxon>
        <taxon>Ecdysozoa</taxon>
        <taxon>Arthropoda</taxon>
        <taxon>Hexapoda</taxon>
        <taxon>Insecta</taxon>
        <taxon>Pterygota</taxon>
        <taxon>Neoptera</taxon>
        <taxon>Polyneoptera</taxon>
        <taxon>Phasmatodea</taxon>
        <taxon>Verophasmatodea</taxon>
        <taxon>Anareolatae</taxon>
        <taxon>Phasmatidae</taxon>
        <taxon>Eurycanthinae</taxon>
        <taxon>Dryococelus</taxon>
    </lineage>
</organism>
<accession>A0ABQ9HBX4</accession>
<reference evidence="1 2" key="1">
    <citation type="submission" date="2023-02" db="EMBL/GenBank/DDBJ databases">
        <title>LHISI_Scaffold_Assembly.</title>
        <authorList>
            <person name="Stuart O.P."/>
            <person name="Cleave R."/>
            <person name="Magrath M.J.L."/>
            <person name="Mikheyev A.S."/>
        </authorList>
    </citation>
    <scope>NUCLEOTIDE SEQUENCE [LARGE SCALE GENOMIC DNA]</scope>
    <source>
        <strain evidence="1">Daus_M_001</strain>
        <tissue evidence="1">Leg muscle</tissue>
    </source>
</reference>
<dbReference type="Proteomes" id="UP001159363">
    <property type="component" value="Chromosome 5"/>
</dbReference>
<comment type="caution">
    <text evidence="1">The sequence shown here is derived from an EMBL/GenBank/DDBJ whole genome shotgun (WGS) entry which is preliminary data.</text>
</comment>